<dbReference type="PROSITE" id="PS00889">
    <property type="entry name" value="CNMP_BINDING_2"/>
    <property type="match status" value="1"/>
</dbReference>
<dbReference type="Proteomes" id="UP001189429">
    <property type="component" value="Unassembled WGS sequence"/>
</dbReference>
<feature type="domain" description="Cyclic nucleotide-binding" evidence="2">
    <location>
        <begin position="54"/>
        <end position="119"/>
    </location>
</feature>
<evidence type="ECO:0000259" key="2">
    <source>
        <dbReference type="PROSITE" id="PS50042"/>
    </source>
</evidence>
<organism evidence="3 4">
    <name type="scientific">Prorocentrum cordatum</name>
    <dbReference type="NCBI Taxonomy" id="2364126"/>
    <lineage>
        <taxon>Eukaryota</taxon>
        <taxon>Sar</taxon>
        <taxon>Alveolata</taxon>
        <taxon>Dinophyceae</taxon>
        <taxon>Prorocentrales</taxon>
        <taxon>Prorocentraceae</taxon>
        <taxon>Prorocentrum</taxon>
    </lineage>
</organism>
<name>A0ABN9WBD2_9DINO</name>
<dbReference type="SUPFAM" id="SSF51206">
    <property type="entry name" value="cAMP-binding domain-like"/>
    <property type="match status" value="2"/>
</dbReference>
<proteinExistence type="predicted"/>
<feature type="domain" description="Cyclic nucleotide-binding" evidence="2">
    <location>
        <begin position="122"/>
        <end position="158"/>
    </location>
</feature>
<dbReference type="CDD" id="cd00038">
    <property type="entry name" value="CAP_ED"/>
    <property type="match status" value="1"/>
</dbReference>
<dbReference type="InterPro" id="IPR014710">
    <property type="entry name" value="RmlC-like_jellyroll"/>
</dbReference>
<dbReference type="Gene3D" id="2.60.120.10">
    <property type="entry name" value="Jelly Rolls"/>
    <property type="match status" value="2"/>
</dbReference>
<accession>A0ABN9WBD2</accession>
<feature type="non-terminal residue" evidence="3">
    <location>
        <position position="158"/>
    </location>
</feature>
<dbReference type="PANTHER" id="PTHR11635">
    <property type="entry name" value="CAMP-DEPENDENT PROTEIN KINASE REGULATORY CHAIN"/>
    <property type="match status" value="1"/>
</dbReference>
<gene>
    <name evidence="3" type="ORF">PCOR1329_LOCUS65773</name>
</gene>
<dbReference type="EMBL" id="CAUYUJ010018435">
    <property type="protein sequence ID" value="CAK0883589.1"/>
    <property type="molecule type" value="Genomic_DNA"/>
</dbReference>
<evidence type="ECO:0000256" key="1">
    <source>
        <dbReference type="SAM" id="MobiDB-lite"/>
    </source>
</evidence>
<dbReference type="InterPro" id="IPR018490">
    <property type="entry name" value="cNMP-bd_dom_sf"/>
</dbReference>
<dbReference type="InterPro" id="IPR050503">
    <property type="entry name" value="cAMP-dep_PK_reg_su-like"/>
</dbReference>
<dbReference type="PANTHER" id="PTHR11635:SF152">
    <property type="entry name" value="CAMP-DEPENDENT PROTEIN KINASE TYPE I REGULATORY SUBUNIT-RELATED"/>
    <property type="match status" value="1"/>
</dbReference>
<dbReference type="InterPro" id="IPR018488">
    <property type="entry name" value="cNMP-bd_CS"/>
</dbReference>
<dbReference type="InterPro" id="IPR000595">
    <property type="entry name" value="cNMP-bd_dom"/>
</dbReference>
<protein>
    <recommendedName>
        <fullName evidence="2">Cyclic nucleotide-binding domain-containing protein</fullName>
    </recommendedName>
</protein>
<feature type="compositionally biased region" description="Low complexity" evidence="1">
    <location>
        <begin position="10"/>
        <end position="21"/>
    </location>
</feature>
<evidence type="ECO:0000313" key="3">
    <source>
        <dbReference type="EMBL" id="CAK0883589.1"/>
    </source>
</evidence>
<sequence length="158" mass="17364">MSKRARRSSQRATSARTISTSVPRAASRVGACSPRGRQRQRCHPEVGGAACLPGESVVKEYSKGGSFGELALLYLVPRAATVTAKEDSSVWVIDRTNFKKELMKVSNNKIAEYMKYLDHVEVLHSLLTEEKEAVAKALVEMHFSKGDIVLQQGEKGNT</sequence>
<keyword evidence="4" id="KW-1185">Reference proteome</keyword>
<reference evidence="3" key="1">
    <citation type="submission" date="2023-10" db="EMBL/GenBank/DDBJ databases">
        <authorList>
            <person name="Chen Y."/>
            <person name="Shah S."/>
            <person name="Dougan E. K."/>
            <person name="Thang M."/>
            <person name="Chan C."/>
        </authorList>
    </citation>
    <scope>NUCLEOTIDE SEQUENCE [LARGE SCALE GENOMIC DNA]</scope>
</reference>
<comment type="caution">
    <text evidence="3">The sequence shown here is derived from an EMBL/GenBank/DDBJ whole genome shotgun (WGS) entry which is preliminary data.</text>
</comment>
<dbReference type="PROSITE" id="PS50042">
    <property type="entry name" value="CNMP_BINDING_3"/>
    <property type="match status" value="2"/>
</dbReference>
<evidence type="ECO:0000313" key="4">
    <source>
        <dbReference type="Proteomes" id="UP001189429"/>
    </source>
</evidence>
<dbReference type="Pfam" id="PF00027">
    <property type="entry name" value="cNMP_binding"/>
    <property type="match status" value="1"/>
</dbReference>
<feature type="region of interest" description="Disordered" evidence="1">
    <location>
        <begin position="1"/>
        <end position="39"/>
    </location>
</feature>